<sequence>MHIAAPSGAEYAMLADMARAYRDAHLVTLKTVEHYNPRLGVDALCFQRLSEPDGETLLAGALITPCALWLVALSLDESAEADGAADERLLALPSGSYRLYRHAFGERVWYQRRILDDLRELDSMQQAAQLAQQLTARLFTAPENPDQASAL</sequence>
<reference evidence="3" key="1">
    <citation type="journal article" date="2019" name="Int. J. Syst. Evol. Microbiol.">
        <title>The Global Catalogue of Microorganisms (GCM) 10K type strain sequencing project: providing services to taxonomists for standard genome sequencing and annotation.</title>
        <authorList>
            <consortium name="The Broad Institute Genomics Platform"/>
            <consortium name="The Broad Institute Genome Sequencing Center for Infectious Disease"/>
            <person name="Wu L."/>
            <person name="Ma J."/>
        </authorList>
    </citation>
    <scope>NUCLEOTIDE SEQUENCE [LARGE SCALE GENOMIC DNA]</scope>
    <source>
        <strain evidence="3">JCM 16914</strain>
    </source>
</reference>
<evidence type="ECO:0000313" key="2">
    <source>
        <dbReference type="EMBL" id="GAA3899435.1"/>
    </source>
</evidence>
<organism evidence="2 3">
    <name type="scientific">Halomonas cibimaris</name>
    <dbReference type="NCBI Taxonomy" id="657012"/>
    <lineage>
        <taxon>Bacteria</taxon>
        <taxon>Pseudomonadati</taxon>
        <taxon>Pseudomonadota</taxon>
        <taxon>Gammaproteobacteria</taxon>
        <taxon>Oceanospirillales</taxon>
        <taxon>Halomonadaceae</taxon>
        <taxon>Halomonas</taxon>
    </lineage>
</organism>
<comment type="caution">
    <text evidence="2">The sequence shown here is derived from an EMBL/GenBank/DDBJ whole genome shotgun (WGS) entry which is preliminary data.</text>
</comment>
<keyword evidence="3" id="KW-1185">Reference proteome</keyword>
<dbReference type="Proteomes" id="UP001500133">
    <property type="component" value="Unassembled WGS sequence"/>
</dbReference>
<proteinExistence type="inferred from homology"/>
<dbReference type="Gene3D" id="3.30.1460.40">
    <property type="entry name" value="[NiFe]-hydrogenase assembly chaperone, HybE"/>
    <property type="match status" value="1"/>
</dbReference>
<accession>A0ABP7LI74</accession>
<dbReference type="RefSeq" id="WP_344702461.1">
    <property type="nucleotide sequence ID" value="NZ_BAAAZT010000028.1"/>
</dbReference>
<name>A0ABP7LI74_9GAMM</name>
<comment type="similarity">
    <text evidence="1">Belongs to the HupJ family.</text>
</comment>
<dbReference type="InterPro" id="IPR023994">
    <property type="entry name" value="NiFe-hyd_HybE"/>
</dbReference>
<evidence type="ECO:0000256" key="1">
    <source>
        <dbReference type="ARBA" id="ARBA00006532"/>
    </source>
</evidence>
<evidence type="ECO:0008006" key="4">
    <source>
        <dbReference type="Google" id="ProtNLM"/>
    </source>
</evidence>
<evidence type="ECO:0000313" key="3">
    <source>
        <dbReference type="Proteomes" id="UP001500133"/>
    </source>
</evidence>
<dbReference type="Pfam" id="PF11939">
    <property type="entry name" value="NiFe-hyd_HybE"/>
    <property type="match status" value="1"/>
</dbReference>
<dbReference type="EMBL" id="BAAAZT010000028">
    <property type="protein sequence ID" value="GAA3899435.1"/>
    <property type="molecule type" value="Genomic_DNA"/>
</dbReference>
<protein>
    <recommendedName>
        <fullName evidence="4">[NiFe]-hydrogenase assembly, chaperone, HybE</fullName>
    </recommendedName>
</protein>
<dbReference type="InterPro" id="IPR038530">
    <property type="entry name" value="NiFe-hyd_HybE_sf"/>
</dbReference>
<gene>
    <name evidence="2" type="ORF">GCM10022228_07430</name>
</gene>